<feature type="compositionally biased region" description="Low complexity" evidence="3">
    <location>
        <begin position="868"/>
        <end position="881"/>
    </location>
</feature>
<dbReference type="SUPFAM" id="SSF54160">
    <property type="entry name" value="Chromo domain-like"/>
    <property type="match status" value="1"/>
</dbReference>
<dbReference type="PROSITE" id="PS50013">
    <property type="entry name" value="CHROMO_2"/>
    <property type="match status" value="1"/>
</dbReference>
<feature type="region of interest" description="Disordered" evidence="3">
    <location>
        <begin position="434"/>
        <end position="457"/>
    </location>
</feature>
<feature type="region of interest" description="Disordered" evidence="3">
    <location>
        <begin position="747"/>
        <end position="771"/>
    </location>
</feature>
<keyword evidence="6" id="KW-1185">Reference proteome</keyword>
<feature type="compositionally biased region" description="Acidic residues" evidence="3">
    <location>
        <begin position="35"/>
        <end position="65"/>
    </location>
</feature>
<dbReference type="InterPro" id="IPR016197">
    <property type="entry name" value="Chromo-like_dom_sf"/>
</dbReference>
<feature type="region of interest" description="Disordered" evidence="3">
    <location>
        <begin position="277"/>
        <end position="296"/>
    </location>
</feature>
<dbReference type="InterPro" id="IPR029058">
    <property type="entry name" value="AB_hydrolase_fold"/>
</dbReference>
<feature type="region of interest" description="Disordered" evidence="3">
    <location>
        <begin position="868"/>
        <end position="928"/>
    </location>
</feature>
<feature type="compositionally biased region" description="Basic and acidic residues" evidence="3">
    <location>
        <begin position="91"/>
        <end position="107"/>
    </location>
</feature>
<feature type="compositionally biased region" description="Low complexity" evidence="3">
    <location>
        <begin position="1051"/>
        <end position="1061"/>
    </location>
</feature>
<dbReference type="SUPFAM" id="SSF53474">
    <property type="entry name" value="alpha/beta-Hydrolases"/>
    <property type="match status" value="1"/>
</dbReference>
<feature type="region of interest" description="Disordered" evidence="3">
    <location>
        <begin position="91"/>
        <end position="218"/>
    </location>
</feature>
<comment type="similarity">
    <text evidence="1">Belongs to the peptidase S33 family.</text>
</comment>
<dbReference type="SMART" id="SM00298">
    <property type="entry name" value="CHROMO"/>
    <property type="match status" value="1"/>
</dbReference>
<evidence type="ECO:0000313" key="5">
    <source>
        <dbReference type="EMBL" id="GJJ11156.1"/>
    </source>
</evidence>
<comment type="caution">
    <text evidence="5">The sequence shown here is derived from an EMBL/GenBank/DDBJ whole genome shotgun (WGS) entry which is preliminary data.</text>
</comment>
<evidence type="ECO:0000256" key="2">
    <source>
        <dbReference type="ARBA" id="ARBA00022801"/>
    </source>
</evidence>
<feature type="compositionally biased region" description="Basic and acidic residues" evidence="3">
    <location>
        <begin position="149"/>
        <end position="160"/>
    </location>
</feature>
<dbReference type="InterPro" id="IPR051601">
    <property type="entry name" value="Serine_prot/Carboxylest_S33"/>
</dbReference>
<dbReference type="Proteomes" id="UP001050691">
    <property type="component" value="Unassembled WGS sequence"/>
</dbReference>
<reference evidence="5" key="1">
    <citation type="submission" date="2021-10" db="EMBL/GenBank/DDBJ databases">
        <title>De novo Genome Assembly of Clathrus columnatus (Basidiomycota, Fungi) Using Illumina and Nanopore Sequence Data.</title>
        <authorList>
            <person name="Ogiso-Tanaka E."/>
            <person name="Itagaki H."/>
            <person name="Hosoya T."/>
            <person name="Hosaka K."/>
        </authorList>
    </citation>
    <scope>NUCLEOTIDE SEQUENCE</scope>
    <source>
        <strain evidence="5">MO-923</strain>
    </source>
</reference>
<name>A0AAV5ADS9_9AGAM</name>
<dbReference type="Gene3D" id="2.40.50.40">
    <property type="match status" value="1"/>
</dbReference>
<feature type="region of interest" description="Disordered" evidence="3">
    <location>
        <begin position="627"/>
        <end position="701"/>
    </location>
</feature>
<keyword evidence="2" id="KW-0378">Hydrolase</keyword>
<feature type="compositionally biased region" description="Low complexity" evidence="3">
    <location>
        <begin position="628"/>
        <end position="637"/>
    </location>
</feature>
<feature type="compositionally biased region" description="Polar residues" evidence="3">
    <location>
        <begin position="183"/>
        <end position="198"/>
    </location>
</feature>
<dbReference type="EMBL" id="BPWL01000006">
    <property type="protein sequence ID" value="GJJ11156.1"/>
    <property type="molecule type" value="Genomic_DNA"/>
</dbReference>
<feature type="compositionally biased region" description="Polar residues" evidence="3">
    <location>
        <begin position="138"/>
        <end position="147"/>
    </location>
</feature>
<gene>
    <name evidence="5" type="ORF">Clacol_005387</name>
</gene>
<feature type="region of interest" description="Disordered" evidence="3">
    <location>
        <begin position="1"/>
        <end position="76"/>
    </location>
</feature>
<evidence type="ECO:0000313" key="6">
    <source>
        <dbReference type="Proteomes" id="UP001050691"/>
    </source>
</evidence>
<dbReference type="InterPro" id="IPR000953">
    <property type="entry name" value="Chromo/chromo_shadow_dom"/>
</dbReference>
<dbReference type="GO" id="GO:0006338">
    <property type="term" value="P:chromatin remodeling"/>
    <property type="evidence" value="ECO:0007669"/>
    <property type="project" value="UniProtKB-ARBA"/>
</dbReference>
<feature type="region of interest" description="Disordered" evidence="3">
    <location>
        <begin position="1021"/>
        <end position="1067"/>
    </location>
</feature>
<feature type="compositionally biased region" description="Basic and acidic residues" evidence="3">
    <location>
        <begin position="1"/>
        <end position="10"/>
    </location>
</feature>
<proteinExistence type="inferred from homology"/>
<evidence type="ECO:0000259" key="4">
    <source>
        <dbReference type="PROSITE" id="PS50013"/>
    </source>
</evidence>
<evidence type="ECO:0000256" key="3">
    <source>
        <dbReference type="SAM" id="MobiDB-lite"/>
    </source>
</evidence>
<accession>A0AAV5ADS9</accession>
<protein>
    <recommendedName>
        <fullName evidence="4">Chromo domain-containing protein</fullName>
    </recommendedName>
</protein>
<sequence length="1631" mass="178937">MPKSAPKEVVEDSEEEQVTKSNRKSNSKARGSPMDVDEAENQDENNDGGEEGEEEEEEEEEEFEIEAIKDAKPGVFEGGAIGYLVRWKGYGPEHDSWVTESDAEHANNIKPTRGRGRPSKASDNDERPSSTQKRKKSTSVSAPTRQQRASKEVEEGKETKEEVEEEEVEEPSKPAKKARIVSSKLSSKNGTSKPLTQRESPEIEGEEAAAEYRPTDADLNAKTSWEKVVKTVDTIENVEDDLKAMDDPWSTNAWSTEDDKEVSFQINHLAPKWETSEHDAEFHAESGNTLDPSLPSSSSWSIPSGSAWDVGNDVWNTNVDASYNKPWNSKEPIIVSTQTIPETVEEPSEKLADLVTVRPALPTPPSSPLTAPSRVAPGIIETDVQTLDIPEVPTALATPDHFGSFESAQETKPVTYSDDETFWPKETVFETQDSFEEPWKSTWESPVDEDTIDSQQPKDDWEIAQDTQRRLNERIPQELLRLIISRWEAIVEEHYSQYVLPGELDYSWRKGLDNVPGLSERVDNFIPSSYFSLPTPFPKSQIAKAVKESLRLSRSYVLSQSSPMAQFYASKSSLEWENSVKMQKSTANDEWGWDLKQVKEETLEAQEAGKETERKAGFLSFWKRRTASESTTATSNTQPELPQPEKKEQTPAVPAPTASLRPSLENPPSAPLSPKATPLSESTVSPTTDITTDYDQPPQPSVVSRFFSRLSRRPASGIIVETAEHSPSSASVSLSADDLAFLSDIVPSDPTPRLSSSVHKSSGSTGSLGDVLSFNTAKKDQLPAPLAPPPTSSRISPAAEGLKKKVKQGVDVIDLFGDDLTNSSTSVDRIPHLGGANLLFEDISIFENKPSIPEKKLSMTLDLSPLASSSSSRIDASTPPNLQQPPPQLLHLQPRVSSSSFGSAALIPPPPSKFGHSKPSVESHPVVSLSSSISQHSLDDFSDFVSGNPNHIESTKNPLSNPVFDNNDTSNDFGDFGDFVSTPQFSQRQQEPFKNNPTLYSTSKAQAESFTKGDFRGSSSVTIPILKPPPKFTTVGSDSISRNTDKNRVRSPPLSGKSSPLPAQPQVPLKTELRPPQISQQQTASVFQPSIGKTTSTASSLNKSGLSAHDLSFFEDDIPKVLPTPGINWTPCGDNIECGRLTVPLDYHNTSSGVANLALARYLATNKTGYLGSILTNPGGPGGSGVNYIYRAGKRLSDAVDGRYDIAKCFNSQTAQDLFYAHTQQEMLLEWRNLSDPTDRDSFIRSVRRSDANNAALAKLCAEKSGEALRHVGTATVVRDIEFINNIIQGENNLINFWGFSYGTIIGSYLVNMFPDKVGRVVIDGVVDPELWANSRPSEWYKEDYVDTDKAFDNFLEACQTAGSTRCALADEKSTARSIGQAIDSLLVTLYDYPLPVTEANRPGILTSGMVKGAIFTAMYAPRNWPALAEKLSQAIKGNGTALMNDILTKIELNTSIKPQTAQAITAVTCVDTPPYPETVDKSVYIDQYIEEVVLTYEKTSKKFAALDLDLCHHWVPREVERFTGVNAKRVNALLKSSSRLVIQDGSGHCSSAMASLCTGKVLRGYWLEGELPPNGIVCPTSEVLFPPSPDSGVQSSWAQDDVRDSEDLRILENMKLLGEAVQSFLIESRK</sequence>
<feature type="compositionally biased region" description="Polar residues" evidence="3">
    <location>
        <begin position="679"/>
        <end position="694"/>
    </location>
</feature>
<evidence type="ECO:0000256" key="1">
    <source>
        <dbReference type="ARBA" id="ARBA00010088"/>
    </source>
</evidence>
<dbReference type="PANTHER" id="PTHR43248:SF25">
    <property type="entry name" value="AB HYDROLASE-1 DOMAIN-CONTAINING PROTEIN-RELATED"/>
    <property type="match status" value="1"/>
</dbReference>
<feature type="domain" description="Chromo" evidence="4">
    <location>
        <begin position="63"/>
        <end position="102"/>
    </location>
</feature>
<organism evidence="5 6">
    <name type="scientific">Clathrus columnatus</name>
    <dbReference type="NCBI Taxonomy" id="1419009"/>
    <lineage>
        <taxon>Eukaryota</taxon>
        <taxon>Fungi</taxon>
        <taxon>Dikarya</taxon>
        <taxon>Basidiomycota</taxon>
        <taxon>Agaricomycotina</taxon>
        <taxon>Agaricomycetes</taxon>
        <taxon>Phallomycetidae</taxon>
        <taxon>Phallales</taxon>
        <taxon>Clathraceae</taxon>
        <taxon>Clathrus</taxon>
    </lineage>
</organism>
<dbReference type="Gene3D" id="3.40.50.1820">
    <property type="entry name" value="alpha/beta hydrolase"/>
    <property type="match status" value="1"/>
</dbReference>
<feature type="compositionally biased region" description="Low complexity" evidence="3">
    <location>
        <begin position="755"/>
        <end position="767"/>
    </location>
</feature>
<dbReference type="GO" id="GO:0016787">
    <property type="term" value="F:hydrolase activity"/>
    <property type="evidence" value="ECO:0007669"/>
    <property type="project" value="UniProtKB-KW"/>
</dbReference>
<dbReference type="PANTHER" id="PTHR43248">
    <property type="entry name" value="2-SUCCINYL-6-HYDROXY-2,4-CYCLOHEXADIENE-1-CARBOXYLATE SYNTHASE"/>
    <property type="match status" value="1"/>
</dbReference>